<accession>R7YYB3</accession>
<gene>
    <name evidence="2" type="ORF">W97_06055</name>
</gene>
<dbReference type="InterPro" id="IPR018556">
    <property type="entry name" value="SPIN90/Ldb17_LRD"/>
</dbReference>
<dbReference type="GO" id="GO:0071933">
    <property type="term" value="F:Arp2/3 complex binding"/>
    <property type="evidence" value="ECO:0007669"/>
    <property type="project" value="TreeGrafter"/>
</dbReference>
<protein>
    <recommendedName>
        <fullName evidence="1">SPIN90/Ldb17 leucine-rich domain-containing protein</fullName>
    </recommendedName>
</protein>
<keyword evidence="3" id="KW-1185">Reference proteome</keyword>
<dbReference type="EMBL" id="JH767584">
    <property type="protein sequence ID" value="EON66940.1"/>
    <property type="molecule type" value="Genomic_DNA"/>
</dbReference>
<name>R7YYB3_CONA1</name>
<dbReference type="eggNOG" id="KOG4035">
    <property type="taxonomic scope" value="Eukaryota"/>
</dbReference>
<dbReference type="GO" id="GO:0051666">
    <property type="term" value="P:actin cortical patch localization"/>
    <property type="evidence" value="ECO:0007669"/>
    <property type="project" value="TreeGrafter"/>
</dbReference>
<dbReference type="Proteomes" id="UP000016924">
    <property type="component" value="Unassembled WGS sequence"/>
</dbReference>
<dbReference type="GeneID" id="19903366"/>
<dbReference type="GO" id="GO:0000147">
    <property type="term" value="P:actin cortical patch assembly"/>
    <property type="evidence" value="ECO:0007669"/>
    <property type="project" value="TreeGrafter"/>
</dbReference>
<feature type="domain" description="SPIN90/Ldb17 leucine-rich" evidence="1">
    <location>
        <begin position="186"/>
        <end position="333"/>
    </location>
</feature>
<dbReference type="OrthoDB" id="445362at2759"/>
<dbReference type="PANTHER" id="PTHR13357">
    <property type="entry name" value="SH3 ADAPTER PROTEIN SPIN90 NCK INTERACTING PROTEIN WITH SH3 DOMAIN"/>
    <property type="match status" value="1"/>
</dbReference>
<dbReference type="STRING" id="1168221.R7YYB3"/>
<organism evidence="2 3">
    <name type="scientific">Coniosporium apollinis (strain CBS 100218)</name>
    <name type="common">Rock-inhabiting black yeast</name>
    <dbReference type="NCBI Taxonomy" id="1168221"/>
    <lineage>
        <taxon>Eukaryota</taxon>
        <taxon>Fungi</taxon>
        <taxon>Dikarya</taxon>
        <taxon>Ascomycota</taxon>
        <taxon>Pezizomycotina</taxon>
        <taxon>Dothideomycetes</taxon>
        <taxon>Dothideomycetes incertae sedis</taxon>
        <taxon>Coniosporium</taxon>
    </lineage>
</organism>
<evidence type="ECO:0000259" key="1">
    <source>
        <dbReference type="Pfam" id="PF09431"/>
    </source>
</evidence>
<reference evidence="3" key="1">
    <citation type="submission" date="2012-06" db="EMBL/GenBank/DDBJ databases">
        <title>The genome sequence of Coniosporium apollinis CBS 100218.</title>
        <authorList>
            <consortium name="The Broad Institute Genome Sequencing Platform"/>
            <person name="Cuomo C."/>
            <person name="Gorbushina A."/>
            <person name="Noack S."/>
            <person name="Walker B."/>
            <person name="Young S.K."/>
            <person name="Zeng Q."/>
            <person name="Gargeya S."/>
            <person name="Fitzgerald M."/>
            <person name="Haas B."/>
            <person name="Abouelleil A."/>
            <person name="Alvarado L."/>
            <person name="Arachchi H.M."/>
            <person name="Berlin A.M."/>
            <person name="Chapman S.B."/>
            <person name="Goldberg J."/>
            <person name="Griggs A."/>
            <person name="Gujja S."/>
            <person name="Hansen M."/>
            <person name="Howarth C."/>
            <person name="Imamovic A."/>
            <person name="Larimer J."/>
            <person name="McCowan C."/>
            <person name="Montmayeur A."/>
            <person name="Murphy C."/>
            <person name="Neiman D."/>
            <person name="Pearson M."/>
            <person name="Priest M."/>
            <person name="Roberts A."/>
            <person name="Saif S."/>
            <person name="Shea T."/>
            <person name="Sisk P."/>
            <person name="Sykes S."/>
            <person name="Wortman J."/>
            <person name="Nusbaum C."/>
            <person name="Birren B."/>
        </authorList>
    </citation>
    <scope>NUCLEOTIDE SEQUENCE [LARGE SCALE GENOMIC DNA]</scope>
    <source>
        <strain evidence="3">CBS 100218</strain>
    </source>
</reference>
<proteinExistence type="predicted"/>
<evidence type="ECO:0000313" key="2">
    <source>
        <dbReference type="EMBL" id="EON66940.1"/>
    </source>
</evidence>
<dbReference type="AlphaFoldDB" id="R7YYB3"/>
<dbReference type="GO" id="GO:0030479">
    <property type="term" value="C:actin cortical patch"/>
    <property type="evidence" value="ECO:0007669"/>
    <property type="project" value="TreeGrafter"/>
</dbReference>
<dbReference type="OMA" id="ISLRHTY"/>
<dbReference type="GO" id="GO:0006897">
    <property type="term" value="P:endocytosis"/>
    <property type="evidence" value="ECO:0007669"/>
    <property type="project" value="TreeGrafter"/>
</dbReference>
<dbReference type="Pfam" id="PF09431">
    <property type="entry name" value="SPIN90_LRD"/>
    <property type="match status" value="1"/>
</dbReference>
<dbReference type="PANTHER" id="PTHR13357:SF1">
    <property type="entry name" value="NCK-INTERACTING PROTEIN WITH SH3 DOMAIN"/>
    <property type="match status" value="1"/>
</dbReference>
<sequence>MEFEVSYSLENEQQFWDELDDIVCTPCQSHEAIDNALRAYLSFTTNFKEEYLQSDYDIARCSYKLLESAIFTSNKDYVRRQIIYGLLQEDDAPTLHLIAAFLLFDGRSNDETFEMMRVEGVFPRLVELIQARQREQEPQLHRLLLELMYGMSRMQRLTWEDLSAVDDTFVLHLFQIIEQHSNDASDPYHYHVIRVLLVLNEQYLVASTVPPPPTTSPNPPRAPLTNRVIKALSTHGAHHKTFGENLILLLNRESETSLQLLILKLLYLLFQTPATAEYFYTNDLFVLLDVILRNLLDLPDDSDDHGGTTPVGALRHTYLRVLCPLLANSQIGRQGGGGGGGYKREETVKVLRSLARRQGAGWAHFRPLDGTTIRLAERCLRVPWLRAQEDAEINTNSNWGINGGGEGHGDGVVVVSPVEDDAAEEGEPVAAMSESQISTASEGQRELLARRMLGMSQSTGGSELSVAAVAAQTERPGVLTPSKAEGA</sequence>
<evidence type="ECO:0000313" key="3">
    <source>
        <dbReference type="Proteomes" id="UP000016924"/>
    </source>
</evidence>
<dbReference type="InterPro" id="IPR030125">
    <property type="entry name" value="SPIN90/Ldb17"/>
</dbReference>
<dbReference type="RefSeq" id="XP_007782257.1">
    <property type="nucleotide sequence ID" value="XM_007784067.1"/>
</dbReference>
<dbReference type="HOGENOM" id="CLU_017272_0_1_1"/>